<evidence type="ECO:0000313" key="1">
    <source>
        <dbReference type="EMBL" id="VDZ99357.1"/>
    </source>
</evidence>
<protein>
    <submittedName>
        <fullName evidence="1">Lipoprotein</fullName>
    </submittedName>
</protein>
<proteinExistence type="predicted"/>
<dbReference type="InterPro" id="IPR009736">
    <property type="entry name" value="DUF1307"/>
</dbReference>
<reference evidence="1 2" key="1">
    <citation type="submission" date="2018-12" db="EMBL/GenBank/DDBJ databases">
        <authorList>
            <consortium name="Pathogen Informatics"/>
        </authorList>
    </citation>
    <scope>NUCLEOTIDE SEQUENCE [LARGE SCALE GENOMIC DNA]</scope>
    <source>
        <strain evidence="1 2">NCTC129</strain>
    </source>
</reference>
<organism evidence="1 2">
    <name type="scientific">Salmonella enterica I</name>
    <dbReference type="NCBI Taxonomy" id="59201"/>
    <lineage>
        <taxon>Bacteria</taxon>
        <taxon>Pseudomonadati</taxon>
        <taxon>Pseudomonadota</taxon>
        <taxon>Gammaproteobacteria</taxon>
        <taxon>Enterobacterales</taxon>
        <taxon>Enterobacteriaceae</taxon>
        <taxon>Salmonella</taxon>
    </lineage>
</organism>
<gene>
    <name evidence="1" type="ORF">NCTC129_05664</name>
</gene>
<evidence type="ECO:0000313" key="2">
    <source>
        <dbReference type="Proteomes" id="UP000282086"/>
    </source>
</evidence>
<dbReference type="Proteomes" id="UP000282086">
    <property type="component" value="Chromosome"/>
</dbReference>
<accession>A0A447N7R3</accession>
<sequence>MLSQVGEAYQGMPGLTERIDYYDSYATEYVDIDFTQAKIKRPL</sequence>
<name>A0A447N7R3_SALET</name>
<keyword evidence="1" id="KW-0449">Lipoprotein</keyword>
<dbReference type="Gene3D" id="3.30.1830.10">
    <property type="entry name" value="YehR-like"/>
    <property type="match status" value="1"/>
</dbReference>
<dbReference type="SUPFAM" id="SSF160704">
    <property type="entry name" value="YehR-like"/>
    <property type="match status" value="1"/>
</dbReference>
<dbReference type="EMBL" id="LR134140">
    <property type="protein sequence ID" value="VDZ99357.1"/>
    <property type="molecule type" value="Genomic_DNA"/>
</dbReference>
<dbReference type="InterPro" id="IPR036699">
    <property type="entry name" value="YehR-like_sf"/>
</dbReference>
<dbReference type="AlphaFoldDB" id="A0A447N7R3"/>
<dbReference type="Pfam" id="PF06998">
    <property type="entry name" value="DUF1307"/>
    <property type="match status" value="1"/>
</dbReference>